<evidence type="ECO:0000313" key="2">
    <source>
        <dbReference type="EMBL" id="EHN11068.1"/>
    </source>
</evidence>
<gene>
    <name evidence="2" type="ORF">PAI11_20680</name>
</gene>
<accession>H0E5H7</accession>
<name>H0E5H7_9ACTN</name>
<feature type="region of interest" description="Disordered" evidence="1">
    <location>
        <begin position="94"/>
        <end position="113"/>
    </location>
</feature>
<evidence type="ECO:0000256" key="1">
    <source>
        <dbReference type="SAM" id="MobiDB-lite"/>
    </source>
</evidence>
<proteinExistence type="predicted"/>
<dbReference type="AlphaFoldDB" id="H0E5H7"/>
<reference evidence="2 3" key="1">
    <citation type="journal article" date="2013" name="Biodegradation">
        <title>Quantitative proteomic analysis of ibuprofen-degrading Patulibacter sp. strain I11.</title>
        <authorList>
            <person name="Almeida B."/>
            <person name="Kjeldal H."/>
            <person name="Lolas I."/>
            <person name="Knudsen A.D."/>
            <person name="Carvalho G."/>
            <person name="Nielsen K.L."/>
            <person name="Barreto Crespo M.T."/>
            <person name="Stensballe A."/>
            <person name="Nielsen J.L."/>
        </authorList>
    </citation>
    <scope>NUCLEOTIDE SEQUENCE [LARGE SCALE GENOMIC DNA]</scope>
    <source>
        <strain evidence="2 3">I11</strain>
    </source>
</reference>
<keyword evidence="3" id="KW-1185">Reference proteome</keyword>
<comment type="caution">
    <text evidence="2">The sequence shown here is derived from an EMBL/GenBank/DDBJ whole genome shotgun (WGS) entry which is preliminary data.</text>
</comment>
<feature type="compositionally biased region" description="Polar residues" evidence="1">
    <location>
        <begin position="137"/>
        <end position="147"/>
    </location>
</feature>
<evidence type="ECO:0000313" key="3">
    <source>
        <dbReference type="Proteomes" id="UP000005143"/>
    </source>
</evidence>
<organism evidence="2 3">
    <name type="scientific">Patulibacter medicamentivorans</name>
    <dbReference type="NCBI Taxonomy" id="1097667"/>
    <lineage>
        <taxon>Bacteria</taxon>
        <taxon>Bacillati</taxon>
        <taxon>Actinomycetota</taxon>
        <taxon>Thermoleophilia</taxon>
        <taxon>Solirubrobacterales</taxon>
        <taxon>Patulibacteraceae</taxon>
        <taxon>Patulibacter</taxon>
    </lineage>
</organism>
<dbReference type="EMBL" id="AGUD01000181">
    <property type="protein sequence ID" value="EHN11068.1"/>
    <property type="molecule type" value="Genomic_DNA"/>
</dbReference>
<feature type="region of interest" description="Disordered" evidence="1">
    <location>
        <begin position="127"/>
        <end position="147"/>
    </location>
</feature>
<dbReference type="Proteomes" id="UP000005143">
    <property type="component" value="Unassembled WGS sequence"/>
</dbReference>
<protein>
    <submittedName>
        <fullName evidence="2">Uncharacterized protein</fullName>
    </submittedName>
</protein>
<sequence>MLRRVPALAGRVDRALVTLGRVADDRPTADGLGLLAPLGTRLSPLMRWLTPLQTRCNGVGLFFKGTTGITSEGDRYGNWYQMLPVLPLPPPLRVGAPDAETHASTYADPSEGCPIGNERYLPGQWIGRTAGSAPARNPTTPWTGGDR</sequence>